<dbReference type="InterPro" id="IPR009525">
    <property type="entry name" value="DUF1145"/>
</dbReference>
<reference evidence="2 3" key="1">
    <citation type="submission" date="2015-12" db="EMBL/GenBank/DDBJ databases">
        <authorList>
            <person name="Shamseldin A."/>
            <person name="Moawad H."/>
            <person name="Abd El-Rahim W.M."/>
            <person name="Sadowsky M.J."/>
        </authorList>
    </citation>
    <scope>NUCLEOTIDE SEQUENCE [LARGE SCALE GENOMIC DNA]</scope>
    <source>
        <strain evidence="2 3">SM2</strain>
    </source>
</reference>
<dbReference type="KEGG" id="zal:AZF00_17030"/>
<dbReference type="Proteomes" id="UP000074119">
    <property type="component" value="Chromosome"/>
</dbReference>
<accession>A0A127M9K3</accession>
<dbReference type="Pfam" id="PF06611">
    <property type="entry name" value="DUF1145"/>
    <property type="match status" value="1"/>
</dbReference>
<keyword evidence="1" id="KW-1133">Transmembrane helix</keyword>
<sequence length="84" mass="9706">MNNFGKIFMLAFWLSFAINFFFPLLGEYSLWLQWGGLAIVVAHLIECIIFRKQIHASYTAPVEGYAIVMLFGALRTGEWMRKKA</sequence>
<evidence type="ECO:0000313" key="3">
    <source>
        <dbReference type="Proteomes" id="UP000074119"/>
    </source>
</evidence>
<feature type="transmembrane region" description="Helical" evidence="1">
    <location>
        <begin position="7"/>
        <end position="25"/>
    </location>
</feature>
<dbReference type="STRING" id="1470434.AZF00_17030"/>
<feature type="transmembrane region" description="Helical" evidence="1">
    <location>
        <begin position="31"/>
        <end position="50"/>
    </location>
</feature>
<keyword evidence="1" id="KW-0812">Transmembrane</keyword>
<proteinExistence type="predicted"/>
<dbReference type="EMBL" id="CP014544">
    <property type="protein sequence ID" value="AMO69900.1"/>
    <property type="molecule type" value="Genomic_DNA"/>
</dbReference>
<evidence type="ECO:0008006" key="4">
    <source>
        <dbReference type="Google" id="ProtNLM"/>
    </source>
</evidence>
<name>A0A127M9K3_9GAMM</name>
<organism evidence="2 3">
    <name type="scientific">Zhongshania aliphaticivorans</name>
    <dbReference type="NCBI Taxonomy" id="1470434"/>
    <lineage>
        <taxon>Bacteria</taxon>
        <taxon>Pseudomonadati</taxon>
        <taxon>Pseudomonadota</taxon>
        <taxon>Gammaproteobacteria</taxon>
        <taxon>Cellvibrionales</taxon>
        <taxon>Spongiibacteraceae</taxon>
        <taxon>Zhongshania</taxon>
    </lineage>
</organism>
<evidence type="ECO:0000256" key="1">
    <source>
        <dbReference type="SAM" id="Phobius"/>
    </source>
</evidence>
<keyword evidence="1" id="KW-0472">Membrane</keyword>
<dbReference type="RefSeq" id="WP_008252487.1">
    <property type="nucleotide sequence ID" value="NZ_CP014544.1"/>
</dbReference>
<dbReference type="AlphaFoldDB" id="A0A127M9K3"/>
<gene>
    <name evidence="2" type="ORF">AZF00_17030</name>
</gene>
<evidence type="ECO:0000313" key="2">
    <source>
        <dbReference type="EMBL" id="AMO69900.1"/>
    </source>
</evidence>
<protein>
    <recommendedName>
        <fullName evidence="4">DUF1145 domain-containing protein</fullName>
    </recommendedName>
</protein>